<dbReference type="InterPro" id="IPR041373">
    <property type="entry name" value="RT_RNaseH"/>
</dbReference>
<dbReference type="GO" id="GO:0042575">
    <property type="term" value="C:DNA polymerase complex"/>
    <property type="evidence" value="ECO:0007669"/>
    <property type="project" value="UniProtKB-ARBA"/>
</dbReference>
<gene>
    <name evidence="12" type="ORF">MEUPH1_LOCUS4851</name>
</gene>
<dbReference type="Pfam" id="PF00665">
    <property type="entry name" value="rve"/>
    <property type="match status" value="1"/>
</dbReference>
<evidence type="ECO:0000256" key="7">
    <source>
        <dbReference type="ARBA" id="ARBA00022918"/>
    </source>
</evidence>
<evidence type="ECO:0000313" key="12">
    <source>
        <dbReference type="EMBL" id="CAI6348142.1"/>
    </source>
</evidence>
<keyword evidence="13" id="KW-1185">Reference proteome</keyword>
<dbReference type="InterPro" id="IPR043502">
    <property type="entry name" value="DNA/RNA_pol_sf"/>
</dbReference>
<dbReference type="Pfam" id="PF17921">
    <property type="entry name" value="Integrase_H2C2"/>
    <property type="match status" value="1"/>
</dbReference>
<proteinExistence type="predicted"/>
<evidence type="ECO:0000256" key="9">
    <source>
        <dbReference type="SAM" id="MobiDB-lite"/>
    </source>
</evidence>
<evidence type="ECO:0000259" key="11">
    <source>
        <dbReference type="PROSITE" id="PS50994"/>
    </source>
</evidence>
<dbReference type="GO" id="GO:0015074">
    <property type="term" value="P:DNA integration"/>
    <property type="evidence" value="ECO:0007669"/>
    <property type="project" value="InterPro"/>
</dbReference>
<dbReference type="Gene3D" id="3.30.70.270">
    <property type="match status" value="2"/>
</dbReference>
<reference evidence="12 13" key="1">
    <citation type="submission" date="2023-01" db="EMBL/GenBank/DDBJ databases">
        <authorList>
            <person name="Whitehead M."/>
        </authorList>
    </citation>
    <scope>NUCLEOTIDE SEQUENCE [LARGE SCALE GENOMIC DNA]</scope>
</reference>
<dbReference type="InterPro" id="IPR001584">
    <property type="entry name" value="Integrase_cat-core"/>
</dbReference>
<dbReference type="AlphaFoldDB" id="A0AAV0VY62"/>
<dbReference type="Gene3D" id="3.10.20.370">
    <property type="match status" value="1"/>
</dbReference>
<dbReference type="FunFam" id="3.30.420.10:FF:000032">
    <property type="entry name" value="Retrovirus-related Pol polyprotein from transposon 297-like Protein"/>
    <property type="match status" value="1"/>
</dbReference>
<accession>A0AAV0VY62</accession>
<keyword evidence="5" id="KW-0255">Endonuclease</keyword>
<dbReference type="InterPro" id="IPR041588">
    <property type="entry name" value="Integrase_H2C2"/>
</dbReference>
<dbReference type="CDD" id="cd09274">
    <property type="entry name" value="RNase_HI_RT_Ty3"/>
    <property type="match status" value="1"/>
</dbReference>
<dbReference type="InterPro" id="IPR012337">
    <property type="entry name" value="RNaseH-like_sf"/>
</dbReference>
<dbReference type="FunFam" id="3.30.70.270:FF:000023">
    <property type="entry name" value="Pol"/>
    <property type="match status" value="1"/>
</dbReference>
<evidence type="ECO:0000256" key="6">
    <source>
        <dbReference type="ARBA" id="ARBA00022801"/>
    </source>
</evidence>
<dbReference type="Gene3D" id="3.30.420.10">
    <property type="entry name" value="Ribonuclease H-like superfamily/Ribonuclease H"/>
    <property type="match status" value="1"/>
</dbReference>
<dbReference type="PANTHER" id="PTHR37984">
    <property type="entry name" value="PROTEIN CBG26694"/>
    <property type="match status" value="1"/>
</dbReference>
<feature type="region of interest" description="Disordered" evidence="9">
    <location>
        <begin position="701"/>
        <end position="766"/>
    </location>
</feature>
<feature type="domain" description="Reverse transcriptase" evidence="10">
    <location>
        <begin position="1"/>
        <end position="105"/>
    </location>
</feature>
<keyword evidence="2" id="KW-0808">Transferase</keyword>
<dbReference type="InterPro" id="IPR050951">
    <property type="entry name" value="Retrovirus_Pol_polyprotein"/>
</dbReference>
<keyword evidence="6" id="KW-0378">Hydrolase</keyword>
<dbReference type="GO" id="GO:0016787">
    <property type="term" value="F:hydrolase activity"/>
    <property type="evidence" value="ECO:0007669"/>
    <property type="project" value="UniProtKB-KW"/>
</dbReference>
<evidence type="ECO:0000313" key="13">
    <source>
        <dbReference type="Proteomes" id="UP001160148"/>
    </source>
</evidence>
<organism evidence="12 13">
    <name type="scientific">Macrosiphum euphorbiae</name>
    <name type="common">potato aphid</name>
    <dbReference type="NCBI Taxonomy" id="13131"/>
    <lineage>
        <taxon>Eukaryota</taxon>
        <taxon>Metazoa</taxon>
        <taxon>Ecdysozoa</taxon>
        <taxon>Arthropoda</taxon>
        <taxon>Hexapoda</taxon>
        <taxon>Insecta</taxon>
        <taxon>Pterygota</taxon>
        <taxon>Neoptera</taxon>
        <taxon>Paraneoptera</taxon>
        <taxon>Hemiptera</taxon>
        <taxon>Sternorrhyncha</taxon>
        <taxon>Aphidomorpha</taxon>
        <taxon>Aphidoidea</taxon>
        <taxon>Aphididae</taxon>
        <taxon>Macrosiphini</taxon>
        <taxon>Macrosiphum</taxon>
    </lineage>
</organism>
<evidence type="ECO:0000256" key="4">
    <source>
        <dbReference type="ARBA" id="ARBA00022722"/>
    </source>
</evidence>
<dbReference type="Pfam" id="PF00078">
    <property type="entry name" value="RVT_1"/>
    <property type="match status" value="1"/>
</dbReference>
<evidence type="ECO:0000256" key="3">
    <source>
        <dbReference type="ARBA" id="ARBA00022695"/>
    </source>
</evidence>
<dbReference type="CDD" id="cd01647">
    <property type="entry name" value="RT_LTR"/>
    <property type="match status" value="1"/>
</dbReference>
<keyword evidence="7" id="KW-0695">RNA-directed DNA polymerase</keyword>
<keyword evidence="4" id="KW-0540">Nuclease</keyword>
<evidence type="ECO:0000256" key="1">
    <source>
        <dbReference type="ARBA" id="ARBA00012493"/>
    </source>
</evidence>
<dbReference type="FunFam" id="3.10.20.370:FF:000001">
    <property type="entry name" value="Retrovirus-related Pol polyprotein from transposon 17.6-like protein"/>
    <property type="match status" value="1"/>
</dbReference>
<keyword evidence="3" id="KW-0548">Nucleotidyltransferase</keyword>
<name>A0AAV0VY62_9HEMI</name>
<dbReference type="PROSITE" id="PS50994">
    <property type="entry name" value="INTEGRASE"/>
    <property type="match status" value="1"/>
</dbReference>
<feature type="domain" description="Integrase catalytic" evidence="11">
    <location>
        <begin position="445"/>
        <end position="603"/>
    </location>
</feature>
<sequence>MDENSIKYTSFVTPSGQYEFLRTPFGLCISPPVFQRYVNFVFRDMIKAGYLLAYMDDLVVVAANVEEGVSRLEAVMGIAAEYGLDIKWSKCQFLKRTIDYLGYRIQHNAVSPSEVKLSAVRHFPIPKTVKAVQSFLGLTGYFRRFISGYAHVARPLSDLLKQDVVFQVGVEQEAAFVELKRRLTEAPVLRIYSPEAEATELHTDASQWGFGAVLLQKDSNDGKLHPVCYMSRKTTEAQRNYHSYELEVLAIVEALKKFRVYLLGIHFKIVTDCAAFTKTLEKKDLATRVARWALLVSEYDYTIEHRSGSRMPHVDSLSRYPVCMSIQRSEFLLRLVAAQQGDPDIRTIMNAPVAGKYVIKSGILHEVCDGNDLPVIPRNMQTEVIRNAHNVGHFGVTKTEMLVRREYSIVGLKGKIESVIRNCVPCILMNRKQGRQEGFLHPIDKGDAPLMTWHLDFLGPMEATSKGYKHILAVIDGFSKFCWLFPTKSTAASEVIDRLSQLEVTFGNPERIVSDRGTAFTSNNFEQYCKDRNIRHILITTGMPRGNGQVERLNAIIINVLAKMCIDQPGKWYRQVGKVQMAINGSVQRSIGMTPFKLTFGVEMRHADFASLREAIEEEYIHWYESQREEDRQRAKDQIAKAQEEQRKTFNKRRKESESYCIGDLVAIRRTQFLPMSKLARKYLGPYRIVGRRGPNRFEVWRVGDGEGPNKTSTGTDFMKPWCPTINHEEEDAAEADAVQSGEDVGLSCPLERGSVPDTAKVVGKS</sequence>
<evidence type="ECO:0000256" key="5">
    <source>
        <dbReference type="ARBA" id="ARBA00022759"/>
    </source>
</evidence>
<dbReference type="PROSITE" id="PS50878">
    <property type="entry name" value="RT_POL"/>
    <property type="match status" value="1"/>
</dbReference>
<dbReference type="SUPFAM" id="SSF53098">
    <property type="entry name" value="Ribonuclease H-like"/>
    <property type="match status" value="1"/>
</dbReference>
<dbReference type="InterPro" id="IPR043128">
    <property type="entry name" value="Rev_trsase/Diguanyl_cyclase"/>
</dbReference>
<evidence type="ECO:0000256" key="8">
    <source>
        <dbReference type="SAM" id="Coils"/>
    </source>
</evidence>
<protein>
    <recommendedName>
        <fullName evidence="1">RNA-directed DNA polymerase</fullName>
        <ecNumber evidence="1">2.7.7.49</ecNumber>
    </recommendedName>
</protein>
<evidence type="ECO:0000259" key="10">
    <source>
        <dbReference type="PROSITE" id="PS50878"/>
    </source>
</evidence>
<comment type="caution">
    <text evidence="12">The sequence shown here is derived from an EMBL/GenBank/DDBJ whole genome shotgun (WGS) entry which is preliminary data.</text>
</comment>
<dbReference type="Gene3D" id="1.10.340.70">
    <property type="match status" value="1"/>
</dbReference>
<dbReference type="Pfam" id="PF17917">
    <property type="entry name" value="RT_RNaseH"/>
    <property type="match status" value="1"/>
</dbReference>
<dbReference type="InterPro" id="IPR036397">
    <property type="entry name" value="RNaseH_sf"/>
</dbReference>
<dbReference type="EMBL" id="CARXXK010000001">
    <property type="protein sequence ID" value="CAI6348142.1"/>
    <property type="molecule type" value="Genomic_DNA"/>
</dbReference>
<dbReference type="GO" id="GO:0003964">
    <property type="term" value="F:RNA-directed DNA polymerase activity"/>
    <property type="evidence" value="ECO:0007669"/>
    <property type="project" value="UniProtKB-KW"/>
</dbReference>
<keyword evidence="8" id="KW-0175">Coiled coil</keyword>
<dbReference type="Proteomes" id="UP001160148">
    <property type="component" value="Unassembled WGS sequence"/>
</dbReference>
<evidence type="ECO:0000256" key="2">
    <source>
        <dbReference type="ARBA" id="ARBA00022679"/>
    </source>
</evidence>
<dbReference type="GO" id="GO:0004519">
    <property type="term" value="F:endonuclease activity"/>
    <property type="evidence" value="ECO:0007669"/>
    <property type="project" value="UniProtKB-KW"/>
</dbReference>
<dbReference type="GO" id="GO:0003676">
    <property type="term" value="F:nucleic acid binding"/>
    <property type="evidence" value="ECO:0007669"/>
    <property type="project" value="InterPro"/>
</dbReference>
<dbReference type="Gene3D" id="3.10.10.10">
    <property type="entry name" value="HIV Type 1 Reverse Transcriptase, subunit A, domain 1"/>
    <property type="match status" value="1"/>
</dbReference>
<dbReference type="InterPro" id="IPR000477">
    <property type="entry name" value="RT_dom"/>
</dbReference>
<dbReference type="EC" id="2.7.7.49" evidence="1"/>
<feature type="coiled-coil region" evidence="8">
    <location>
        <begin position="625"/>
        <end position="652"/>
    </location>
</feature>
<dbReference type="PANTHER" id="PTHR37984:SF5">
    <property type="entry name" value="PROTEIN NYNRIN-LIKE"/>
    <property type="match status" value="1"/>
</dbReference>
<dbReference type="SUPFAM" id="SSF56672">
    <property type="entry name" value="DNA/RNA polymerases"/>
    <property type="match status" value="1"/>
</dbReference>